<dbReference type="Gene3D" id="1.10.630.10">
    <property type="entry name" value="Cytochrome P450"/>
    <property type="match status" value="1"/>
</dbReference>
<accession>A0ABD2XVQ9</accession>
<evidence type="ECO:0000313" key="2">
    <source>
        <dbReference type="Proteomes" id="UP001630127"/>
    </source>
</evidence>
<dbReference type="EMBL" id="JBJUIK010000016">
    <property type="protein sequence ID" value="KAL3499499.1"/>
    <property type="molecule type" value="Genomic_DNA"/>
</dbReference>
<reference evidence="1 2" key="1">
    <citation type="submission" date="2024-11" db="EMBL/GenBank/DDBJ databases">
        <title>A near-complete genome assembly of Cinchona calisaya.</title>
        <authorList>
            <person name="Lian D.C."/>
            <person name="Zhao X.W."/>
            <person name="Wei L."/>
        </authorList>
    </citation>
    <scope>NUCLEOTIDE SEQUENCE [LARGE SCALE GENOMIC DNA]</scope>
    <source>
        <tissue evidence="1">Nenye</tissue>
    </source>
</reference>
<organism evidence="1 2">
    <name type="scientific">Cinchona calisaya</name>
    <dbReference type="NCBI Taxonomy" id="153742"/>
    <lineage>
        <taxon>Eukaryota</taxon>
        <taxon>Viridiplantae</taxon>
        <taxon>Streptophyta</taxon>
        <taxon>Embryophyta</taxon>
        <taxon>Tracheophyta</taxon>
        <taxon>Spermatophyta</taxon>
        <taxon>Magnoliopsida</taxon>
        <taxon>eudicotyledons</taxon>
        <taxon>Gunneridae</taxon>
        <taxon>Pentapetalae</taxon>
        <taxon>asterids</taxon>
        <taxon>lamiids</taxon>
        <taxon>Gentianales</taxon>
        <taxon>Rubiaceae</taxon>
        <taxon>Cinchonoideae</taxon>
        <taxon>Cinchoneae</taxon>
        <taxon>Cinchona</taxon>
    </lineage>
</organism>
<evidence type="ECO:0000313" key="1">
    <source>
        <dbReference type="EMBL" id="KAL3499499.1"/>
    </source>
</evidence>
<evidence type="ECO:0008006" key="3">
    <source>
        <dbReference type="Google" id="ProtNLM"/>
    </source>
</evidence>
<dbReference type="SUPFAM" id="SSF48264">
    <property type="entry name" value="Cytochrome P450"/>
    <property type="match status" value="1"/>
</dbReference>
<protein>
    <recommendedName>
        <fullName evidence="3">Cytochrome P450</fullName>
    </recommendedName>
</protein>
<comment type="caution">
    <text evidence="1">The sequence shown here is derived from an EMBL/GenBank/DDBJ whole genome shotgun (WGS) entry which is preliminary data.</text>
</comment>
<keyword evidence="2" id="KW-1185">Reference proteome</keyword>
<dbReference type="PANTHER" id="PTHR47951:SF7">
    <property type="entry name" value="FLAVONOID 3',5'-HYDROXYLASE-LIKE ISOFORM X1"/>
    <property type="match status" value="1"/>
</dbReference>
<sequence>MCRQEILGIVSKLLNLHKMIMHTICAKWARWVGRSNNSNDKGCLAEEALTISILLLSLLWCMLISIKSGKERALLPPRPLGLPVLGYLPFLGTNLHYEFGELACRYGPIFKLQLGNKLSLNLNYGGFDIAWSSYDSYSRNMRKVFVREMLSGRNLDACYDLRRDEVKKAIEYIYRQVGTAIDIGELTFLIEMNVIMSMLWGGTLEADQ</sequence>
<dbReference type="Proteomes" id="UP001630127">
    <property type="component" value="Unassembled WGS sequence"/>
</dbReference>
<proteinExistence type="predicted"/>
<dbReference type="AlphaFoldDB" id="A0ABD2XVQ9"/>
<dbReference type="PANTHER" id="PTHR47951">
    <property type="entry name" value="OS08G0547900 PROTEIN"/>
    <property type="match status" value="1"/>
</dbReference>
<gene>
    <name evidence="1" type="ORF">ACH5RR_038592</name>
</gene>
<dbReference type="InterPro" id="IPR036396">
    <property type="entry name" value="Cyt_P450_sf"/>
</dbReference>
<name>A0ABD2XVQ9_9GENT</name>